<keyword evidence="1" id="KW-0472">Membrane</keyword>
<name>A0A4V3H4D5_9GAMM</name>
<evidence type="ECO:0000256" key="1">
    <source>
        <dbReference type="SAM" id="Phobius"/>
    </source>
</evidence>
<evidence type="ECO:0000313" key="2">
    <source>
        <dbReference type="EMBL" id="TDY02575.1"/>
    </source>
</evidence>
<reference evidence="2 3" key="1">
    <citation type="submission" date="2019-03" db="EMBL/GenBank/DDBJ databases">
        <title>Genomic Encyclopedia of Type Strains, Phase IV (KMG-IV): sequencing the most valuable type-strain genomes for metagenomic binning, comparative biology and taxonomic classification.</title>
        <authorList>
            <person name="Goeker M."/>
        </authorList>
    </citation>
    <scope>NUCLEOTIDE SEQUENCE [LARGE SCALE GENOMIC DNA]</scope>
    <source>
        <strain evidence="2 3">DSM 16326</strain>
    </source>
</reference>
<protein>
    <submittedName>
        <fullName evidence="2">Dihydroorotase</fullName>
    </submittedName>
</protein>
<dbReference type="EMBL" id="SOQX01000002">
    <property type="protein sequence ID" value="TDY02575.1"/>
    <property type="molecule type" value="Genomic_DNA"/>
</dbReference>
<keyword evidence="1" id="KW-1133">Transmembrane helix</keyword>
<keyword evidence="3" id="KW-1185">Reference proteome</keyword>
<dbReference type="AlphaFoldDB" id="A0A4V3H4D5"/>
<organism evidence="2 3">
    <name type="scientific">Thiohalophilus thiocyanatoxydans</name>
    <dbReference type="NCBI Taxonomy" id="381308"/>
    <lineage>
        <taxon>Bacteria</taxon>
        <taxon>Pseudomonadati</taxon>
        <taxon>Pseudomonadota</taxon>
        <taxon>Gammaproteobacteria</taxon>
        <taxon>Thiohalomonadales</taxon>
        <taxon>Thiohalophilaceae</taxon>
        <taxon>Thiohalophilus</taxon>
    </lineage>
</organism>
<dbReference type="Proteomes" id="UP000294914">
    <property type="component" value="Unassembled WGS sequence"/>
</dbReference>
<evidence type="ECO:0000313" key="3">
    <source>
        <dbReference type="Proteomes" id="UP000294914"/>
    </source>
</evidence>
<dbReference type="OrthoDB" id="8775484at2"/>
<dbReference type="RefSeq" id="WP_134081667.1">
    <property type="nucleotide sequence ID" value="NZ_SOQX01000002.1"/>
</dbReference>
<comment type="caution">
    <text evidence="2">The sequence shown here is derived from an EMBL/GenBank/DDBJ whole genome shotgun (WGS) entry which is preliminary data.</text>
</comment>
<keyword evidence="1" id="KW-0812">Transmembrane</keyword>
<sequence length="170" mass="18417">MRRRLYFILPDVKSAQTVHNELLLSKIEERHIHVLAREDVDLADLPEASLLQKSDLVHGAQLGAIIGAFAGVLLGTLAVMLGYIVSGLEVWSVGSITVGGALIGLFASTMVAVNIPNTRLKAFSSQLEQGHLLMMVDVPVEQVDAISARVKEHHPEAQVRDVEPTIPAFP</sequence>
<feature type="transmembrane region" description="Helical" evidence="1">
    <location>
        <begin position="91"/>
        <end position="115"/>
    </location>
</feature>
<accession>A0A4V3H4D5</accession>
<gene>
    <name evidence="2" type="ORF">EDC23_0950</name>
</gene>
<proteinExistence type="predicted"/>
<feature type="transmembrane region" description="Helical" evidence="1">
    <location>
        <begin position="62"/>
        <end position="85"/>
    </location>
</feature>